<dbReference type="EMBL" id="AP024814">
    <property type="protein sequence ID" value="BCZ17964.1"/>
    <property type="molecule type" value="Genomic_DNA"/>
</dbReference>
<dbReference type="Pfam" id="PF01856">
    <property type="entry name" value="HP_OMP"/>
    <property type="match status" value="1"/>
</dbReference>
<protein>
    <recommendedName>
        <fullName evidence="3">Outer membrane protein</fullName>
    </recommendedName>
</protein>
<name>A0ABN6I326_9HELI</name>
<dbReference type="Proteomes" id="UP000826775">
    <property type="component" value="Chromosome"/>
</dbReference>
<evidence type="ECO:0000313" key="2">
    <source>
        <dbReference type="Proteomes" id="UP000826775"/>
    </source>
</evidence>
<accession>A0ABN6I326</accession>
<dbReference type="InterPro" id="IPR002718">
    <property type="entry name" value="OMP_Helicobacter"/>
</dbReference>
<reference evidence="1 2" key="1">
    <citation type="submission" date="2021-07" db="EMBL/GenBank/DDBJ databases">
        <title>Novel Helicobacter sp. Isolated from a dog.</title>
        <authorList>
            <person name="Rimbara E."/>
            <person name="Suzuki M."/>
        </authorList>
    </citation>
    <scope>NUCLEOTIDE SEQUENCE [LARGE SCALE GENOMIC DNA]</scope>
    <source>
        <strain evidence="2">NHP19-003</strain>
    </source>
</reference>
<gene>
    <name evidence="1" type="ORF">NHP190003_12460</name>
</gene>
<dbReference type="RefSeq" id="WP_260320546.1">
    <property type="nucleotide sequence ID" value="NZ_AP024814.1"/>
</dbReference>
<dbReference type="PRINTS" id="PR01776">
    <property type="entry name" value="HPOMPFAMILY"/>
</dbReference>
<sequence length="358" mass="38900">MSLPQAISGLVSGAQSYFSTQMADNSFISSNFTQSFNNFYNLISGTTMDITAINTSLNDLIQAVENLQSSILGQLIVPESADTLGNNDGGQTPQINAGDGAAGSVAAAVRRVGLVMPAVLKPTSVNTPLDSAQREQAGKTLGQLSNLLAYLRATQTKLNIYTKDNAVLVGTQGGILKPQQTQYSSENGNMYGVDAQIGYKQFFGKKKRWGLRYYGTFSYQHGTFYMNDSQAVDNFVYGAGVDALYNFYESKDGKYTTGFFAGLMFTGSTWLAKGASQTIAMMHAMDNAGGSAHMNTTYFQIPLNIGFRTNVSKHHGFEVGLRIPLATNYYFKGNAGGYSEAITYKRNVSVFINYVYNF</sequence>
<evidence type="ECO:0000313" key="1">
    <source>
        <dbReference type="EMBL" id="BCZ17964.1"/>
    </source>
</evidence>
<proteinExistence type="predicted"/>
<keyword evidence="2" id="KW-1185">Reference proteome</keyword>
<evidence type="ECO:0008006" key="3">
    <source>
        <dbReference type="Google" id="ProtNLM"/>
    </source>
</evidence>
<organism evidence="1 2">
    <name type="scientific">Helicobacter gastrocanis</name>
    <dbReference type="NCBI Taxonomy" id="2849641"/>
    <lineage>
        <taxon>Bacteria</taxon>
        <taxon>Pseudomonadati</taxon>
        <taxon>Campylobacterota</taxon>
        <taxon>Epsilonproteobacteria</taxon>
        <taxon>Campylobacterales</taxon>
        <taxon>Helicobacteraceae</taxon>
        <taxon>Helicobacter</taxon>
    </lineage>
</organism>